<evidence type="ECO:0000256" key="1">
    <source>
        <dbReference type="SAM" id="Phobius"/>
    </source>
</evidence>
<feature type="signal peptide" evidence="2">
    <location>
        <begin position="1"/>
        <end position="18"/>
    </location>
</feature>
<evidence type="ECO:0000313" key="5">
    <source>
        <dbReference type="Proteomes" id="UP000076761"/>
    </source>
</evidence>
<feature type="domain" description="DUF6534" evidence="3">
    <location>
        <begin position="64"/>
        <end position="124"/>
    </location>
</feature>
<gene>
    <name evidence="4" type="ORF">NEOLEDRAFT_56532</name>
</gene>
<protein>
    <recommendedName>
        <fullName evidence="3">DUF6534 domain-containing protein</fullName>
    </recommendedName>
</protein>
<feature type="transmembrane region" description="Helical" evidence="1">
    <location>
        <begin position="170"/>
        <end position="187"/>
    </location>
</feature>
<keyword evidence="1" id="KW-1133">Transmembrane helix</keyword>
<keyword evidence="5" id="KW-1185">Reference proteome</keyword>
<evidence type="ECO:0000256" key="2">
    <source>
        <dbReference type="SAM" id="SignalP"/>
    </source>
</evidence>
<dbReference type="STRING" id="1314782.A0A165U755"/>
<name>A0A165U755_9AGAM</name>
<dbReference type="InParanoid" id="A0A165U755"/>
<dbReference type="EMBL" id="KV425560">
    <property type="protein sequence ID" value="KZT27744.1"/>
    <property type="molecule type" value="Genomic_DNA"/>
</dbReference>
<dbReference type="Proteomes" id="UP000076761">
    <property type="component" value="Unassembled WGS sequence"/>
</dbReference>
<evidence type="ECO:0000313" key="4">
    <source>
        <dbReference type="EMBL" id="KZT27744.1"/>
    </source>
</evidence>
<accession>A0A165U755</accession>
<keyword evidence="1" id="KW-0812">Transmembrane</keyword>
<proteinExistence type="predicted"/>
<dbReference type="AlphaFoldDB" id="A0A165U755"/>
<reference evidence="4 5" key="1">
    <citation type="journal article" date="2016" name="Mol. Biol. Evol.">
        <title>Comparative Genomics of Early-Diverging Mushroom-Forming Fungi Provides Insights into the Origins of Lignocellulose Decay Capabilities.</title>
        <authorList>
            <person name="Nagy L.G."/>
            <person name="Riley R."/>
            <person name="Tritt A."/>
            <person name="Adam C."/>
            <person name="Daum C."/>
            <person name="Floudas D."/>
            <person name="Sun H."/>
            <person name="Yadav J.S."/>
            <person name="Pangilinan J."/>
            <person name="Larsson K.H."/>
            <person name="Matsuura K."/>
            <person name="Barry K."/>
            <person name="Labutti K."/>
            <person name="Kuo R."/>
            <person name="Ohm R.A."/>
            <person name="Bhattacharya S.S."/>
            <person name="Shirouzu T."/>
            <person name="Yoshinaga Y."/>
            <person name="Martin F.M."/>
            <person name="Grigoriev I.V."/>
            <person name="Hibbett D.S."/>
        </authorList>
    </citation>
    <scope>NUCLEOTIDE SEQUENCE [LARGE SCALE GENOMIC DNA]</scope>
    <source>
        <strain evidence="4 5">HHB14362 ss-1</strain>
    </source>
</reference>
<dbReference type="Pfam" id="PF20152">
    <property type="entry name" value="DUF6534"/>
    <property type="match status" value="1"/>
</dbReference>
<dbReference type="InterPro" id="IPR045339">
    <property type="entry name" value="DUF6534"/>
</dbReference>
<feature type="transmembrane region" description="Helical" evidence="1">
    <location>
        <begin position="91"/>
        <end position="121"/>
    </location>
</feature>
<keyword evidence="1" id="KW-0472">Membrane</keyword>
<organism evidence="4 5">
    <name type="scientific">Neolentinus lepideus HHB14362 ss-1</name>
    <dbReference type="NCBI Taxonomy" id="1314782"/>
    <lineage>
        <taxon>Eukaryota</taxon>
        <taxon>Fungi</taxon>
        <taxon>Dikarya</taxon>
        <taxon>Basidiomycota</taxon>
        <taxon>Agaricomycotina</taxon>
        <taxon>Agaricomycetes</taxon>
        <taxon>Gloeophyllales</taxon>
        <taxon>Gloeophyllaceae</taxon>
        <taxon>Neolentinus</taxon>
    </lineage>
</organism>
<dbReference type="OrthoDB" id="2745105at2759"/>
<evidence type="ECO:0000259" key="3">
    <source>
        <dbReference type="Pfam" id="PF20152"/>
    </source>
</evidence>
<keyword evidence="2" id="KW-0732">Signal</keyword>
<feature type="chain" id="PRO_5007867572" description="DUF6534 domain-containing protein" evidence="2">
    <location>
        <begin position="19"/>
        <end position="220"/>
    </location>
</feature>
<feature type="transmembrane region" description="Helical" evidence="1">
    <location>
        <begin position="55"/>
        <end position="79"/>
    </location>
</feature>
<sequence>MFALIKLHLIVSTYMGSSIRRCVSCCLAAGKLSTVHRWLCRAMTKLFTDVSSFRWLLYGSFSGAVVADSMIAATLCVLLRRHRTSYRNTNSVIAALIMYSIETCTLTSACSIACLVTVRVLSRLVNTALSMRLCRSVCHYAPQFCLSGRLLYSDQMCANQLMMNTINPDVLFEFGTVVYALFAHLYARKQLKDIGSTYQTVHLSKLPQANMGTDTGTSTD</sequence>